<dbReference type="EMBL" id="JAACJL010000044">
    <property type="protein sequence ID" value="KAF4615313.1"/>
    <property type="molecule type" value="Genomic_DNA"/>
</dbReference>
<proteinExistence type="predicted"/>
<sequence length="960" mass="110373">MHRRPLAPTWRLPHPTMSIRVNFKSNDENFTAKGKQFRYRQEYGTPELWDEIASYCTRRTLQNLSLVHRCTTHPAQRHLFRNPAFIVPFTYIEKFSTIEEAHALLQRNLERFNMLSSSHLTKYVRGWVWHGMIHDYPEDPIDRGEAYSAAMLASTQAISRLVASLSQYPLLEYLVFAELVVDNSTLLAISSMKNLSSLRLHSVDFECPPVLVNPLPLRHFLLENYKRDALSGCIFSPLHLETLTLTYDPTKPALLSSLLSDLLTHKPHTNLVELAFQIVDNVSPEGMSLFVDLVKRSPLLQTIRFTIEAWYTRTFLSFEQAIEEIELDTDACPLLNNLACSPTFATLFGRGKPITDLYLQNLQSRCLSTVTAALEAMNGAILTDLEFERTITEDAQKILPLIHRLLPNLQVLCMPIYDIQRQRTSPRASYFDDDTRIKDPDDLEHEREQFEACYDQPDQEVLFDEGYPRFLHGIALGLLPLPETLVTLEVPQIRLFKGLEFTKDHELELIELFAKNAAFKNLRTLKIGMNNVYNLHWQRDSCEGCWTKKRYYLQQDGKNMVGTMSLSPSLHLRNAIFACQPIFVNPLPLRHFLLEISYDNYNGRALLTGRIFSPMHLKTLTLFCDATSLNFLSNLLFDLVTHTPHSNLVHLTLQAATLSLEGMSLFVKILEKSPLLQRVRLGTQEWSISVFAELEEYMEQIDLDTNACPLLNTLACPPTFATLFGRGKPITELSLENHNYFSLSKVEAALRAVNTSILTNLQFERTTPESARMILPLVHRLLPNLQVFRMPIDEFNNEDEEAYYRRMNGDGDNTTIEDPDDLGRERQAFEYLYDEIVQEVCFSEGYLLLVHDIARGLLPLPDTLVTLEVSRTDAFQRLSITKEHELELVELFARNPVCKNLRSLKIGMSSAYNRQWMRDSEGRWMKPRYYLHQDGKDMVGTMSLSPPYQCARTLLDAVDV</sequence>
<accession>A0A8H4VMF4</accession>
<keyword evidence="2" id="KW-1185">Reference proteome</keyword>
<name>A0A8H4VMF4_9AGAR</name>
<dbReference type="SUPFAM" id="SSF52047">
    <property type="entry name" value="RNI-like"/>
    <property type="match status" value="1"/>
</dbReference>
<evidence type="ECO:0000313" key="1">
    <source>
        <dbReference type="EMBL" id="KAF4615313.1"/>
    </source>
</evidence>
<evidence type="ECO:0000313" key="2">
    <source>
        <dbReference type="Proteomes" id="UP000521872"/>
    </source>
</evidence>
<dbReference type="Proteomes" id="UP000521872">
    <property type="component" value="Unassembled WGS sequence"/>
</dbReference>
<dbReference type="AlphaFoldDB" id="A0A8H4VMF4"/>
<organism evidence="1 2">
    <name type="scientific">Agrocybe pediades</name>
    <dbReference type="NCBI Taxonomy" id="84607"/>
    <lineage>
        <taxon>Eukaryota</taxon>
        <taxon>Fungi</taxon>
        <taxon>Dikarya</taxon>
        <taxon>Basidiomycota</taxon>
        <taxon>Agaricomycotina</taxon>
        <taxon>Agaricomycetes</taxon>
        <taxon>Agaricomycetidae</taxon>
        <taxon>Agaricales</taxon>
        <taxon>Agaricineae</taxon>
        <taxon>Strophariaceae</taxon>
        <taxon>Agrocybe</taxon>
    </lineage>
</organism>
<reference evidence="1 2" key="1">
    <citation type="submission" date="2019-12" db="EMBL/GenBank/DDBJ databases">
        <authorList>
            <person name="Floudas D."/>
            <person name="Bentzer J."/>
            <person name="Ahren D."/>
            <person name="Johansson T."/>
            <person name="Persson P."/>
            <person name="Tunlid A."/>
        </authorList>
    </citation>
    <scope>NUCLEOTIDE SEQUENCE [LARGE SCALE GENOMIC DNA]</scope>
    <source>
        <strain evidence="1 2">CBS 102.39</strain>
    </source>
</reference>
<gene>
    <name evidence="1" type="ORF">D9613_002512</name>
</gene>
<protein>
    <submittedName>
        <fullName evidence="1">Uncharacterized protein</fullName>
    </submittedName>
</protein>
<comment type="caution">
    <text evidence="1">The sequence shown here is derived from an EMBL/GenBank/DDBJ whole genome shotgun (WGS) entry which is preliminary data.</text>
</comment>